<feature type="transmembrane region" description="Helical" evidence="5">
    <location>
        <begin position="191"/>
        <end position="212"/>
    </location>
</feature>
<evidence type="ECO:0000313" key="6">
    <source>
        <dbReference type="Proteomes" id="UP000694865"/>
    </source>
</evidence>
<keyword evidence="4 5" id="KW-0472">Membrane</keyword>
<feature type="transmembrane region" description="Helical" evidence="5">
    <location>
        <begin position="366"/>
        <end position="387"/>
    </location>
</feature>
<dbReference type="RefSeq" id="XP_006812593.1">
    <property type="nucleotide sequence ID" value="XM_006812530.1"/>
</dbReference>
<name>A0ABM0LXV2_SACKO</name>
<evidence type="ECO:0000256" key="1">
    <source>
        <dbReference type="ARBA" id="ARBA00004141"/>
    </source>
</evidence>
<dbReference type="Pfam" id="PF00083">
    <property type="entry name" value="Sugar_tr"/>
    <property type="match status" value="1"/>
</dbReference>
<evidence type="ECO:0000256" key="4">
    <source>
        <dbReference type="ARBA" id="ARBA00023136"/>
    </source>
</evidence>
<keyword evidence="6" id="KW-1185">Reference proteome</keyword>
<organism evidence="6 7">
    <name type="scientific">Saccoglossus kowalevskii</name>
    <name type="common">Acorn worm</name>
    <dbReference type="NCBI Taxonomy" id="10224"/>
    <lineage>
        <taxon>Eukaryota</taxon>
        <taxon>Metazoa</taxon>
        <taxon>Hemichordata</taxon>
        <taxon>Enteropneusta</taxon>
        <taxon>Harrimaniidae</taxon>
        <taxon>Saccoglossus</taxon>
    </lineage>
</organism>
<evidence type="ECO:0000256" key="5">
    <source>
        <dbReference type="SAM" id="Phobius"/>
    </source>
</evidence>
<protein>
    <submittedName>
        <fullName evidence="7">Organic cation transporter protein-like</fullName>
    </submittedName>
</protein>
<dbReference type="GeneID" id="102803085"/>
<dbReference type="SUPFAM" id="SSF103473">
    <property type="entry name" value="MFS general substrate transporter"/>
    <property type="match status" value="1"/>
</dbReference>
<accession>A0ABM0LXV2</accession>
<feature type="transmembrane region" description="Helical" evidence="5">
    <location>
        <begin position="142"/>
        <end position="159"/>
    </location>
</feature>
<keyword evidence="3 5" id="KW-1133">Transmembrane helix</keyword>
<dbReference type="PANTHER" id="PTHR24064">
    <property type="entry name" value="SOLUTE CARRIER FAMILY 22 MEMBER"/>
    <property type="match status" value="1"/>
</dbReference>
<dbReference type="InterPro" id="IPR005828">
    <property type="entry name" value="MFS_sugar_transport-like"/>
</dbReference>
<dbReference type="Proteomes" id="UP000694865">
    <property type="component" value="Unplaced"/>
</dbReference>
<comment type="subcellular location">
    <subcellularLocation>
        <location evidence="1">Membrane</location>
        <topology evidence="1">Multi-pass membrane protein</topology>
    </subcellularLocation>
</comment>
<feature type="transmembrane region" description="Helical" evidence="5">
    <location>
        <begin position="165"/>
        <end position="184"/>
    </location>
</feature>
<sequence>MAETDHWCRLPEYNDLVEQCKYINATANCDLFAKTLALPKETVSSACGTKWKFSSCLRYDVNTTDVIDLMNTNDNRTLNTMKCGDKMTYDTSQYTSTAVQEFGFVCDQYYLGPLATSVLLLGPFLANIFMGQLADRIGRRPTLMINITIFVVFGALQSVIRTTVVFFICNFMVGIAMFVSEIVGPSKRGSMTMACVVFYSLGFTALPLIAFFIRDWSILVLVISVSAAALLSYWWLLTESPRWLLSVGKVKNAKKVLQKMAKVNKVVLPESVFEELNKEKLCLKTVPPKNDSTDSFFSLFRYQNMRRKTLIIYYCASSMSLLYYGLTFNVGNIAGNNYTNALIAGAVEIVAYSSSMYLVETRCGRKLTICISSLTAAIATVSSAFISQCGGTLWVMVAVYMVGKFAATVGYAVSQLYAGELFPTTLRSVGVMSTSSCSILASSLAPLLLPLRMTWNPLPQLVFGGLSIMSAFMVLTLPETRRRKLPANIKEAEMFGKKHPSCKKTTKELHDVNGTMV</sequence>
<evidence type="ECO:0000256" key="3">
    <source>
        <dbReference type="ARBA" id="ARBA00022989"/>
    </source>
</evidence>
<keyword evidence="2 5" id="KW-0812">Transmembrane</keyword>
<feature type="transmembrane region" description="Helical" evidence="5">
    <location>
        <begin position="218"/>
        <end position="236"/>
    </location>
</feature>
<evidence type="ECO:0000313" key="7">
    <source>
        <dbReference type="RefSeq" id="XP_006812593.1"/>
    </source>
</evidence>
<evidence type="ECO:0000256" key="2">
    <source>
        <dbReference type="ARBA" id="ARBA00022692"/>
    </source>
</evidence>
<feature type="transmembrane region" description="Helical" evidence="5">
    <location>
        <begin position="109"/>
        <end position="130"/>
    </location>
</feature>
<proteinExistence type="predicted"/>
<reference evidence="7" key="1">
    <citation type="submission" date="2025-08" db="UniProtKB">
        <authorList>
            <consortium name="RefSeq"/>
        </authorList>
    </citation>
    <scope>IDENTIFICATION</scope>
    <source>
        <tissue evidence="7">Testes</tissue>
    </source>
</reference>
<gene>
    <name evidence="7" type="primary">LOC102803085</name>
</gene>
<feature type="transmembrane region" description="Helical" evidence="5">
    <location>
        <begin position="461"/>
        <end position="478"/>
    </location>
</feature>
<feature type="transmembrane region" description="Helical" evidence="5">
    <location>
        <begin position="429"/>
        <end position="449"/>
    </location>
</feature>
<feature type="transmembrane region" description="Helical" evidence="5">
    <location>
        <begin position="393"/>
        <end position="417"/>
    </location>
</feature>
<dbReference type="InterPro" id="IPR036259">
    <property type="entry name" value="MFS_trans_sf"/>
</dbReference>
<dbReference type="Gene3D" id="1.20.1250.20">
    <property type="entry name" value="MFS general substrate transporter like domains"/>
    <property type="match status" value="1"/>
</dbReference>
<feature type="transmembrane region" description="Helical" evidence="5">
    <location>
        <begin position="338"/>
        <end position="359"/>
    </location>
</feature>
<feature type="transmembrane region" description="Helical" evidence="5">
    <location>
        <begin position="310"/>
        <end position="326"/>
    </location>
</feature>